<feature type="chain" id="PRO_5010347784" evidence="1">
    <location>
        <begin position="27"/>
        <end position="80"/>
    </location>
</feature>
<name>A0A1L9AXF5_9BACT</name>
<comment type="caution">
    <text evidence="2">The sequence shown here is derived from an EMBL/GenBank/DDBJ whole genome shotgun (WGS) entry which is preliminary data.</text>
</comment>
<evidence type="ECO:0000256" key="1">
    <source>
        <dbReference type="SAM" id="SignalP"/>
    </source>
</evidence>
<dbReference type="Proteomes" id="UP000182229">
    <property type="component" value="Unassembled WGS sequence"/>
</dbReference>
<reference evidence="3" key="1">
    <citation type="submission" date="2016-11" db="EMBL/GenBank/DDBJ databases">
        <authorList>
            <person name="Shukria A."/>
            <person name="Stevens D.C."/>
        </authorList>
    </citation>
    <scope>NUCLEOTIDE SEQUENCE [LARGE SCALE GENOMIC DNA]</scope>
    <source>
        <strain evidence="3">Cbfe23</strain>
    </source>
</reference>
<dbReference type="RefSeq" id="WP_071904432.1">
    <property type="nucleotide sequence ID" value="NZ_MPIN01000018.1"/>
</dbReference>
<gene>
    <name evidence="2" type="ORF">BON30_43200</name>
</gene>
<keyword evidence="3" id="KW-1185">Reference proteome</keyword>
<proteinExistence type="predicted"/>
<feature type="signal peptide" evidence="1">
    <location>
        <begin position="1"/>
        <end position="26"/>
    </location>
</feature>
<keyword evidence="1" id="KW-0732">Signal</keyword>
<dbReference type="AlphaFoldDB" id="A0A1L9AXF5"/>
<dbReference type="OrthoDB" id="5537728at2"/>
<evidence type="ECO:0000313" key="2">
    <source>
        <dbReference type="EMBL" id="OJH34603.1"/>
    </source>
</evidence>
<evidence type="ECO:0000313" key="3">
    <source>
        <dbReference type="Proteomes" id="UP000182229"/>
    </source>
</evidence>
<accession>A0A1L9AXF5</accession>
<protein>
    <submittedName>
        <fullName evidence="2">Uncharacterized protein</fullName>
    </submittedName>
</protein>
<reference evidence="2 3" key="2">
    <citation type="submission" date="2016-12" db="EMBL/GenBank/DDBJ databases">
        <title>Draft Genome Sequence of Cystobacter ferrugineus Strain Cbfe23.</title>
        <authorList>
            <person name="Akbar S."/>
            <person name="Dowd S.E."/>
            <person name="Stevens D.C."/>
        </authorList>
    </citation>
    <scope>NUCLEOTIDE SEQUENCE [LARGE SCALE GENOMIC DNA]</scope>
    <source>
        <strain evidence="2 3">Cbfe23</strain>
    </source>
</reference>
<dbReference type="EMBL" id="MPIN01000018">
    <property type="protein sequence ID" value="OJH34603.1"/>
    <property type="molecule type" value="Genomic_DNA"/>
</dbReference>
<organism evidence="2 3">
    <name type="scientific">Cystobacter ferrugineus</name>
    <dbReference type="NCBI Taxonomy" id="83449"/>
    <lineage>
        <taxon>Bacteria</taxon>
        <taxon>Pseudomonadati</taxon>
        <taxon>Myxococcota</taxon>
        <taxon>Myxococcia</taxon>
        <taxon>Myxococcales</taxon>
        <taxon>Cystobacterineae</taxon>
        <taxon>Archangiaceae</taxon>
        <taxon>Cystobacter</taxon>
    </lineage>
</organism>
<sequence length="80" mass="8564">MMKALKAGLFGLAMGALGAVTFPAHEATAQVIIPAEPFNCCSYCNPNYQHCLTNAGNNSSAISRCVQTRNNCESICYRTC</sequence>